<keyword evidence="1" id="KW-0596">Phosphopantetheine</keyword>
<dbReference type="InterPro" id="IPR036736">
    <property type="entry name" value="ACP-like_sf"/>
</dbReference>
<dbReference type="Pfam" id="PF00550">
    <property type="entry name" value="PP-binding"/>
    <property type="match status" value="1"/>
</dbReference>
<dbReference type="Proteomes" id="UP000241645">
    <property type="component" value="Unassembled WGS sequence"/>
</dbReference>
<dbReference type="Pfam" id="PF07993">
    <property type="entry name" value="NAD_binding_4"/>
    <property type="match status" value="1"/>
</dbReference>
<dbReference type="SUPFAM" id="SSF47336">
    <property type="entry name" value="ACP-like"/>
    <property type="match status" value="1"/>
</dbReference>
<dbReference type="PROSITE" id="PS50075">
    <property type="entry name" value="CARRIER"/>
    <property type="match status" value="1"/>
</dbReference>
<evidence type="ECO:0000313" key="5">
    <source>
        <dbReference type="Proteomes" id="UP000241645"/>
    </source>
</evidence>
<comment type="caution">
    <text evidence="4">The sequence shown here is derived from an EMBL/GenBank/DDBJ whole genome shotgun (WGS) entry which is preliminary data.</text>
</comment>
<dbReference type="EMBL" id="PXZO01000002">
    <property type="protein sequence ID" value="PSK14476.1"/>
    <property type="molecule type" value="Genomic_DNA"/>
</dbReference>
<keyword evidence="5" id="KW-1185">Reference proteome</keyword>
<dbReference type="PROSITE" id="PS00455">
    <property type="entry name" value="AMP_BINDING"/>
    <property type="match status" value="1"/>
</dbReference>
<dbReference type="Gene3D" id="3.40.50.720">
    <property type="entry name" value="NAD(P)-binding Rossmann-like Domain"/>
    <property type="match status" value="2"/>
</dbReference>
<dbReference type="Pfam" id="PF08659">
    <property type="entry name" value="KR"/>
    <property type="match status" value="1"/>
</dbReference>
<dbReference type="PANTHER" id="PTHR44845">
    <property type="entry name" value="CARRIER DOMAIN-CONTAINING PROTEIN"/>
    <property type="match status" value="1"/>
</dbReference>
<dbReference type="InterPro" id="IPR057326">
    <property type="entry name" value="KR_dom"/>
</dbReference>
<dbReference type="Gene3D" id="3.30.300.30">
    <property type="match status" value="1"/>
</dbReference>
<evidence type="ECO:0000259" key="3">
    <source>
        <dbReference type="PROSITE" id="PS50075"/>
    </source>
</evidence>
<dbReference type="CDD" id="cd08953">
    <property type="entry name" value="KR_2_SDR_x"/>
    <property type="match status" value="1"/>
</dbReference>
<name>A0ABX5FVH5_9BACL</name>
<dbReference type="RefSeq" id="WP_106833113.1">
    <property type="nucleotide sequence ID" value="NZ_JARMEW010000014.1"/>
</dbReference>
<feature type="domain" description="Carrier" evidence="3">
    <location>
        <begin position="1621"/>
        <end position="1696"/>
    </location>
</feature>
<dbReference type="SUPFAM" id="SSF51735">
    <property type="entry name" value="NAD(P)-binding Rossmann-fold domains"/>
    <property type="match status" value="3"/>
</dbReference>
<protein>
    <recommendedName>
        <fullName evidence="3">Carrier domain-containing protein</fullName>
    </recommendedName>
</protein>
<evidence type="ECO:0000256" key="2">
    <source>
        <dbReference type="ARBA" id="ARBA00022553"/>
    </source>
</evidence>
<dbReference type="CDD" id="cd05235">
    <property type="entry name" value="SDR_e1"/>
    <property type="match status" value="1"/>
</dbReference>
<keyword evidence="2" id="KW-0597">Phosphoprotein</keyword>
<sequence>MSDTYALTIQTRSYTHSKLYEDMGRLAKQWETAHDRQMAVGVCTNELYAFVISVLSVLQNKGVVLPLEPGDSQRRTEHLLIKNQAELLLTDHYESAFVRTVNIADRIQMTTKTVPIAINTADLHMLANESLFDEQKISLPGIFAKWFSFCTEILGVNFQESFYIYEEMRDVFHLSWLPILLSGNTIHFQTLDSELFTSDSFTNSGCALIPLHLLPRFAEGLRASGTRPPSVILSFGRELISSKQEKEYFTAMGTKWYNFYGFPHLPFVTSITGEGTYEMPYAHQGKPMTEWPAYVLNEHLLLQPYRIPGEIFLSIEANDVVDVSSEKNPDPYRPDAFLYQTGLQGVRHQDGIIRMSPTNEQLNQSGVCIHCRDVEIVLQSVSSITDCGVHIANDCLQIYYQSNQPLAVEDLDTLLQRWFPIEKFTIKWFPVARIPRGGDNQLDLALLARMKPINSAEAASIQQNLAAEQIDTAVLFSYSPVQKEIAVQPLPIKQPVRSREHAEVLTSAKAIIQQEEILPEREASLTLPDLLNRAAKSNKQLLFLAEDGRETSLTYTELWKKAQRIACSLIDKGLPERSKVLFQVEEPMDFILMFWGTILAGMVPVAMPAASGQGEKNSASDRMYESWRLLDKPIIATCCKVLPILEAVRHQYDDLSSAQLITVQELIQRDPEERILMRREEWRPEETVLLMFTSGSSGKPKGVMLTHRNLVARSYGSMVFNGFGSEEMTLNWMPFSHVGGLIYFHVRDVYLTCNQLQVAAPYVLGDPTRWLNLIDRHRVTLTWAPHFAFSLINEQANELSGRDWDLTCLHSLLNGAEHISWKDLQTFARLLEPYGLTSDSLKPVFGMSETSSGITYSRGFDTKRCPDVSGIVPVGHPIPGVSIRIVNEEGNIAEEGAVGGLQIRGVTLMAGYYKNEQATLDSFTADGWFITGDLAWIRERELYIAGREKEMVSVQGVNYYCQEVEESVMDSEVVKATCCAVCAVRTNEAEGEKLAVFYTPRKTETLDLQEEKQFADFASQIRRKLIERFGIRPDFVIPLKEKEFPRSDIGKIQRSKLKTAFESGQFAARLQSRGFDDRYFIPDWFYQKEWRLSLRQQSLLVAPKKTVLVIGEQNQLQSLFAVLPHGSIRYIPVSLPDAAAWLDSPVEEIDEILDLTHLYQEKVGKLPSYESITSTLERFQVLSRSIIRASKQRSIGYTVVTRNAFSVKENDWLSSSAILPGLAKCLSLEATGLQVRMIDLDTAQPEKYREELARELLSSTSSFSIAYRNGVRYDQCLVSCEPMKDSQMPRFLQNDGWVLVTGGLGDVGLHVCRWLLNHFNVKLAVIGTTERKESLEQLRSLDPEVLFFQGSVCDSGFLHEAIKKAESTFSRPLRAIFHLAGQLSQPTAEGKTHWQEMEKHLLEQETKQSYDAVLQSKVQGLLKLHEIRKDNPEIALIVFSSVIGHFGGVSLSAYAAANHFVDSYCEAISSEFPNTYCFSWSMWEQTGMSALVPEQVNQLSKRNGFVPLTTEKALLSMQSALQQRLHSCYIGLDPEGESMRGELWTEWQPRADIYAACPELDRTSLIEEKVEQMVQQVGWNPEMVRLHLVESIPRRSNHAEQIDVQRLLRMDRLQSKESLERNLSPRERMLLDVWKRVLELDELQINENFFDAGGSSVVMTKLLYEIRQQCGVQLSFRDLLEAPTISLLAARMEGGSEERKEEASDIQRLYSEVEQVASCLPKQLPPDTSSPIPSRILLTGATGFIGEYLLNALVKHSETTVYCLVRADSEEQATERIRKLLEPYSLSQWLGSRVIPLVGDLERERFGWREEDYHKWSEEIDTILHNGAFVNFALPYSRLKACNVNGTAELIAFALCGKKKTFHHISTLSIFDSLPDGTTVDEGHTADLMKLLQNGYNQSKWVADRLVQQAFLAGLSGSLFRIGTTLGDTLTGKCHTQEFVSLALKGCIEMGVYPDIAYPLNILPVDQLAFAVVQLVLHYDGTNGEVYHLHPEKPLMVNQLMEWATHAGYPLKPLPYKEWLHALAEQIRQSPDPFWSGLYGLFPQGEGVFSQIPHVDFTAEKTNRILSAHGAQIEKFSHHNLIRMLEYFGQIGFMSTKGKTFQEAGEV</sequence>
<dbReference type="GeneID" id="95748995"/>
<dbReference type="Gene3D" id="1.10.1200.10">
    <property type="entry name" value="ACP-like"/>
    <property type="match status" value="1"/>
</dbReference>
<evidence type="ECO:0000256" key="1">
    <source>
        <dbReference type="ARBA" id="ARBA00022450"/>
    </source>
</evidence>
<dbReference type="InterPro" id="IPR013120">
    <property type="entry name" value="FAR_NAD-bd"/>
</dbReference>
<dbReference type="InterPro" id="IPR013968">
    <property type="entry name" value="PKS_KR"/>
</dbReference>
<dbReference type="InterPro" id="IPR042099">
    <property type="entry name" value="ANL_N_sf"/>
</dbReference>
<dbReference type="InterPro" id="IPR045851">
    <property type="entry name" value="AMP-bd_C_sf"/>
</dbReference>
<dbReference type="SMART" id="SM00822">
    <property type="entry name" value="PKS_KR"/>
    <property type="match status" value="1"/>
</dbReference>
<dbReference type="InterPro" id="IPR009081">
    <property type="entry name" value="PP-bd_ACP"/>
</dbReference>
<evidence type="ECO:0000313" key="4">
    <source>
        <dbReference type="EMBL" id="PSK14476.1"/>
    </source>
</evidence>
<gene>
    <name evidence="4" type="ORF">C7R92_02400</name>
</gene>
<dbReference type="PANTHER" id="PTHR44845:SF6">
    <property type="entry name" value="BETA-ALANINE-ACTIVATING ENZYME"/>
    <property type="match status" value="1"/>
</dbReference>
<dbReference type="InterPro" id="IPR010080">
    <property type="entry name" value="Thioester_reductase-like_dom"/>
</dbReference>
<organism evidence="4 5">
    <name type="scientific">Brevibacillus porteri</name>
    <dbReference type="NCBI Taxonomy" id="2126350"/>
    <lineage>
        <taxon>Bacteria</taxon>
        <taxon>Bacillati</taxon>
        <taxon>Bacillota</taxon>
        <taxon>Bacilli</taxon>
        <taxon>Bacillales</taxon>
        <taxon>Paenibacillaceae</taxon>
        <taxon>Brevibacillus</taxon>
    </lineage>
</organism>
<dbReference type="Gene3D" id="3.40.50.12780">
    <property type="entry name" value="N-terminal domain of ligase-like"/>
    <property type="match status" value="2"/>
</dbReference>
<accession>A0ABX5FVH5</accession>
<proteinExistence type="predicted"/>
<dbReference type="NCBIfam" id="TIGR01746">
    <property type="entry name" value="Thioester-redct"/>
    <property type="match status" value="1"/>
</dbReference>
<dbReference type="SUPFAM" id="SSF56801">
    <property type="entry name" value="Acetyl-CoA synthetase-like"/>
    <property type="match status" value="2"/>
</dbReference>
<reference evidence="4 5" key="1">
    <citation type="submission" date="2018-03" db="EMBL/GenBank/DDBJ databases">
        <title>Brevisbacillus phylogenomics.</title>
        <authorList>
            <person name="Dunlap C."/>
        </authorList>
    </citation>
    <scope>NUCLEOTIDE SEQUENCE [LARGE SCALE GENOMIC DNA]</scope>
    <source>
        <strain evidence="4 5">NRRL B-41110</strain>
    </source>
</reference>
<dbReference type="InterPro" id="IPR000873">
    <property type="entry name" value="AMP-dep_synth/lig_dom"/>
</dbReference>
<dbReference type="Pfam" id="PF00501">
    <property type="entry name" value="AMP-binding"/>
    <property type="match status" value="1"/>
</dbReference>
<dbReference type="InterPro" id="IPR020845">
    <property type="entry name" value="AMP-binding_CS"/>
</dbReference>
<dbReference type="InterPro" id="IPR036291">
    <property type="entry name" value="NAD(P)-bd_dom_sf"/>
</dbReference>